<dbReference type="AlphaFoldDB" id="A0A381E3N8"/>
<dbReference type="OrthoDB" id="5683648at2"/>
<dbReference type="SUPFAM" id="SSF47413">
    <property type="entry name" value="lambda repressor-like DNA-binding domains"/>
    <property type="match status" value="1"/>
</dbReference>
<evidence type="ECO:0008006" key="3">
    <source>
        <dbReference type="Google" id="ProtNLM"/>
    </source>
</evidence>
<gene>
    <name evidence="1" type="ORF">NCTC13294_00839</name>
</gene>
<dbReference type="GO" id="GO:0003677">
    <property type="term" value="F:DNA binding"/>
    <property type="evidence" value="ECO:0007669"/>
    <property type="project" value="InterPro"/>
</dbReference>
<organism evidence="1 2">
    <name type="scientific">Cardiobacterium valvarum</name>
    <dbReference type="NCBI Taxonomy" id="194702"/>
    <lineage>
        <taxon>Bacteria</taxon>
        <taxon>Pseudomonadati</taxon>
        <taxon>Pseudomonadota</taxon>
        <taxon>Gammaproteobacteria</taxon>
        <taxon>Cardiobacteriales</taxon>
        <taxon>Cardiobacteriaceae</taxon>
        <taxon>Cardiobacterium</taxon>
    </lineage>
</organism>
<dbReference type="InterPro" id="IPR010982">
    <property type="entry name" value="Lambda_DNA-bd_dom_sf"/>
</dbReference>
<evidence type="ECO:0000313" key="2">
    <source>
        <dbReference type="Proteomes" id="UP000254572"/>
    </source>
</evidence>
<dbReference type="EMBL" id="UFUW01000001">
    <property type="protein sequence ID" value="SUX20809.1"/>
    <property type="molecule type" value="Genomic_DNA"/>
</dbReference>
<reference evidence="1 2" key="1">
    <citation type="submission" date="2018-06" db="EMBL/GenBank/DDBJ databases">
        <authorList>
            <consortium name="Pathogen Informatics"/>
            <person name="Doyle S."/>
        </authorList>
    </citation>
    <scope>NUCLEOTIDE SEQUENCE [LARGE SCALE GENOMIC DNA]</scope>
    <source>
        <strain evidence="1 2">NCTC13294</strain>
    </source>
</reference>
<dbReference type="Gene3D" id="1.10.260.40">
    <property type="entry name" value="lambda repressor-like DNA-binding domains"/>
    <property type="match status" value="1"/>
</dbReference>
<accession>A0A381E3N8</accession>
<sequence>MNGREILQALKQKQLNFALLANACNTSISHISNVANRTTVSKPIATKIARAVGKPFSEVFPEYVEREIAKRRRADKVKELAKIVNA</sequence>
<dbReference type="RefSeq" id="WP_115611104.1">
    <property type="nucleotide sequence ID" value="NZ_JBHLZC010000001.1"/>
</dbReference>
<keyword evidence="2" id="KW-1185">Reference proteome</keyword>
<name>A0A381E3N8_9GAMM</name>
<proteinExistence type="predicted"/>
<protein>
    <recommendedName>
        <fullName evidence="3">HTH cro/C1-type domain-containing protein</fullName>
    </recommendedName>
</protein>
<dbReference type="Proteomes" id="UP000254572">
    <property type="component" value="Unassembled WGS sequence"/>
</dbReference>
<evidence type="ECO:0000313" key="1">
    <source>
        <dbReference type="EMBL" id="SUX20809.1"/>
    </source>
</evidence>